<evidence type="ECO:0000313" key="5">
    <source>
        <dbReference type="EMBL" id="SVA93622.1"/>
    </source>
</evidence>
<keyword evidence="3" id="KW-0408">Iron</keyword>
<sequence>MQNRSLRPSFWTAATVALVATFALQSEANAQATFASSQDNADVTYAADVATIIQENCTVCHRSGGIGPMELVTYENVRMYAPLIKNKVVNRLMPPYYYDNDIGIQDLKEDWRLSQEDINTVVAWVDQGAPMGDPNDMPSPANLRATDEWSLAAEFGPPDLLAPSIPIDVPAAGLDVWHRPIVKIDGLPDNEERCIKALQVKPRGDAVTVVHHANSTFQLLQEDGSFRGTGARATEYAMGKLGEIIPDGVCRRIPAESYVRWDIHLYPGGLGMTAANSMIEGNVVELGIWLHPADYEYEYRQDLVSYNFMEGQRELLVPPNSGFMTQGFRSWDHPVRIDSFQPHGHLRLRSASLEIFYPQTGRTEIVGMISNWSATWHQSHIFEDQVAPLIPTGAVVIMKQWFDNTSANPNNPDPDQWVDYGQRTADEMSHFWMAVSHLDEEGYEKIVEEREAAEEEQRIAVSN</sequence>
<keyword evidence="2" id="KW-0479">Metal-binding</keyword>
<reference evidence="5" key="1">
    <citation type="submission" date="2018-05" db="EMBL/GenBank/DDBJ databases">
        <authorList>
            <person name="Lanie J.A."/>
            <person name="Ng W.-L."/>
            <person name="Kazmierczak K.M."/>
            <person name="Andrzejewski T.M."/>
            <person name="Davidsen T.M."/>
            <person name="Wayne K.J."/>
            <person name="Tettelin H."/>
            <person name="Glass J.I."/>
            <person name="Rusch D."/>
            <person name="Podicherti R."/>
            <person name="Tsui H.-C.T."/>
            <person name="Winkler M.E."/>
        </authorList>
    </citation>
    <scope>NUCLEOTIDE SEQUENCE</scope>
</reference>
<evidence type="ECO:0000256" key="1">
    <source>
        <dbReference type="ARBA" id="ARBA00022617"/>
    </source>
</evidence>
<organism evidence="5">
    <name type="scientific">marine metagenome</name>
    <dbReference type="NCBI Taxonomy" id="408172"/>
    <lineage>
        <taxon>unclassified sequences</taxon>
        <taxon>metagenomes</taxon>
        <taxon>ecological metagenomes</taxon>
    </lineage>
</organism>
<dbReference type="InterPro" id="IPR009056">
    <property type="entry name" value="Cyt_c-like_dom"/>
</dbReference>
<dbReference type="PROSITE" id="PS51007">
    <property type="entry name" value="CYTC"/>
    <property type="match status" value="1"/>
</dbReference>
<dbReference type="GO" id="GO:0046872">
    <property type="term" value="F:metal ion binding"/>
    <property type="evidence" value="ECO:0007669"/>
    <property type="project" value="UniProtKB-KW"/>
</dbReference>
<evidence type="ECO:0000256" key="2">
    <source>
        <dbReference type="ARBA" id="ARBA00022723"/>
    </source>
</evidence>
<accession>A0A381ZXP3</accession>
<dbReference type="GO" id="GO:0009055">
    <property type="term" value="F:electron transfer activity"/>
    <property type="evidence" value="ECO:0007669"/>
    <property type="project" value="InterPro"/>
</dbReference>
<dbReference type="AlphaFoldDB" id="A0A381ZXP3"/>
<dbReference type="InterPro" id="IPR036909">
    <property type="entry name" value="Cyt_c-like_dom_sf"/>
</dbReference>
<dbReference type="EMBL" id="UINC01022945">
    <property type="protein sequence ID" value="SVA93622.1"/>
    <property type="molecule type" value="Genomic_DNA"/>
</dbReference>
<name>A0A381ZXP3_9ZZZZ</name>
<dbReference type="SUPFAM" id="SSF46626">
    <property type="entry name" value="Cytochrome c"/>
    <property type="match status" value="1"/>
</dbReference>
<keyword evidence="1" id="KW-0349">Heme</keyword>
<proteinExistence type="predicted"/>
<evidence type="ECO:0000256" key="3">
    <source>
        <dbReference type="ARBA" id="ARBA00023004"/>
    </source>
</evidence>
<dbReference type="GO" id="GO:0020037">
    <property type="term" value="F:heme binding"/>
    <property type="evidence" value="ECO:0007669"/>
    <property type="project" value="InterPro"/>
</dbReference>
<feature type="domain" description="Cytochrome c" evidence="4">
    <location>
        <begin position="41"/>
        <end position="129"/>
    </location>
</feature>
<protein>
    <recommendedName>
        <fullName evidence="4">Cytochrome c domain-containing protein</fullName>
    </recommendedName>
</protein>
<gene>
    <name evidence="5" type="ORF">METZ01_LOCUS146476</name>
</gene>
<evidence type="ECO:0000259" key="4">
    <source>
        <dbReference type="PROSITE" id="PS51007"/>
    </source>
</evidence>